<proteinExistence type="predicted"/>
<dbReference type="Proteomes" id="UP000561045">
    <property type="component" value="Unassembled WGS sequence"/>
</dbReference>
<dbReference type="PANTHER" id="PTHR35370:SF1">
    <property type="entry name" value="TYPE VI SECRETION SYSTEM COMPONENT TSSF1"/>
    <property type="match status" value="1"/>
</dbReference>
<comment type="caution">
    <text evidence="1">The sequence shown here is derived from an EMBL/GenBank/DDBJ whole genome shotgun (WGS) entry which is preliminary data.</text>
</comment>
<dbReference type="RefSeq" id="WP_183634553.1">
    <property type="nucleotide sequence ID" value="NZ_BAABLE010000011.1"/>
</dbReference>
<accession>A0A840BHR6</accession>
<keyword evidence="2" id="KW-1185">Reference proteome</keyword>
<reference evidence="1 2" key="1">
    <citation type="submission" date="2020-08" db="EMBL/GenBank/DDBJ databases">
        <title>Genomic Encyclopedia of Type Strains, Phase IV (KMG-IV): sequencing the most valuable type-strain genomes for metagenomic binning, comparative biology and taxonomic classification.</title>
        <authorList>
            <person name="Goeker M."/>
        </authorList>
    </citation>
    <scope>NUCLEOTIDE SEQUENCE [LARGE SCALE GENOMIC DNA]</scope>
    <source>
        <strain evidence="1 2">DSM 106739</strain>
    </source>
</reference>
<dbReference type="PIRSF" id="PIRSF028304">
    <property type="entry name" value="UCP028304"/>
    <property type="match status" value="1"/>
</dbReference>
<evidence type="ECO:0000313" key="2">
    <source>
        <dbReference type="Proteomes" id="UP000561045"/>
    </source>
</evidence>
<dbReference type="EMBL" id="JACIET010000001">
    <property type="protein sequence ID" value="MBB4012775.1"/>
    <property type="molecule type" value="Genomic_DNA"/>
</dbReference>
<dbReference type="Pfam" id="PF05947">
    <property type="entry name" value="T6SS_TssF"/>
    <property type="match status" value="1"/>
</dbReference>
<organism evidence="1 2">
    <name type="scientific">Niveibacterium umoris</name>
    <dbReference type="NCBI Taxonomy" id="1193620"/>
    <lineage>
        <taxon>Bacteria</taxon>
        <taxon>Pseudomonadati</taxon>
        <taxon>Pseudomonadota</taxon>
        <taxon>Betaproteobacteria</taxon>
        <taxon>Rhodocyclales</taxon>
        <taxon>Rhodocyclaceae</taxon>
        <taxon>Niveibacterium</taxon>
    </lineage>
</organism>
<gene>
    <name evidence="1" type="ORF">GGR36_002083</name>
</gene>
<protein>
    <submittedName>
        <fullName evidence="1">Type VI secretion system protein ImpG</fullName>
    </submittedName>
</protein>
<dbReference type="AlphaFoldDB" id="A0A840BHR6"/>
<sequence>MNDLLPYYERELTFLRRHSREFAERFPKIASRLLLSGESCEDPHVERMLESFALLSARVHKKLDDDFPELTESLLGVVAPHYLKPLPSCSIARFDMGGAEAQLSSPVTLPRGTELSTRPVGGIACRFRTAYDVSLAPIRIADARFEQPVVSGRNLRVPAETRCALTLTIETSSESSALRSLALDRLRLFLDGEPSLVCQLREALFSSLRGVAVGSPDGGSWQLFEGKVVQPVGFGVDEGLLDYDARSQLAYRLLTEFFLFPAKFDFFDLDLATLRAAMPSDVRSVQIKFFLGAGATELDPALLERVSAANFATGCAPVVNLFERNAEPIRIDHSRSHYPLVVDARRAQAFELYSVNRVARVEKSSLGERVSEFRPFYGLRHAESPEKEGRYWHLRRDPRVASLSPGHEYEIALVDAGEDLADVRTETLSIQVTATNRDLPSQLPYGLPEGDLFIEGGSIARRISFLRRPTPTHRFRTEEEGLWRLISHLALNRLSLAESGVDALKETFGLYNANRAASNQRVIDGLKSVDHRPSSAMLPGDPFPAFVRGIDIEIGVDEQAFVGVGLSLFVAVLEHFFSLYVHLNSFTRLRVRSTRSGEVLVSCKPRSGDVVLV</sequence>
<name>A0A840BHR6_9RHOO</name>
<dbReference type="NCBIfam" id="TIGR03359">
    <property type="entry name" value="VI_chp_6"/>
    <property type="match status" value="1"/>
</dbReference>
<dbReference type="PANTHER" id="PTHR35370">
    <property type="entry name" value="CYTOPLASMIC PROTEIN-RELATED-RELATED"/>
    <property type="match status" value="1"/>
</dbReference>
<dbReference type="InterPro" id="IPR010272">
    <property type="entry name" value="T6SS_TssF"/>
</dbReference>
<evidence type="ECO:0000313" key="1">
    <source>
        <dbReference type="EMBL" id="MBB4012775.1"/>
    </source>
</evidence>